<dbReference type="InterPro" id="IPR042188">
    <property type="entry name" value="MmgE/PrpD_sf_2"/>
</dbReference>
<keyword evidence="5" id="KW-1185">Reference proteome</keyword>
<dbReference type="Gene3D" id="1.10.4100.10">
    <property type="entry name" value="2-methylcitrate dehydratase PrpD"/>
    <property type="match status" value="1"/>
</dbReference>
<dbReference type="InterPro" id="IPR005656">
    <property type="entry name" value="MmgE_PrpD"/>
</dbReference>
<dbReference type="PANTHER" id="PTHR16943">
    <property type="entry name" value="2-METHYLCITRATE DEHYDRATASE-RELATED"/>
    <property type="match status" value="1"/>
</dbReference>
<protein>
    <submittedName>
        <fullName evidence="4">MmgE/PrpD family protein</fullName>
    </submittedName>
</protein>
<evidence type="ECO:0000313" key="4">
    <source>
        <dbReference type="EMBL" id="MBL6458818.1"/>
    </source>
</evidence>
<evidence type="ECO:0000259" key="2">
    <source>
        <dbReference type="Pfam" id="PF03972"/>
    </source>
</evidence>
<gene>
    <name evidence="4" type="ORF">JMJ55_26150</name>
</gene>
<evidence type="ECO:0000256" key="1">
    <source>
        <dbReference type="ARBA" id="ARBA00006174"/>
    </source>
</evidence>
<sequence length="462" mass="48408">MTTLKPARTITQSLAAWSTDVVATDLPADLRHATEQRLLNVIGVALAASARPQGQVAAEAALAIGAPGPCHILGRPDGTLATSAAFANGSMASALAFDDSQTETLIHCTCTTAATALALAEWHGIAGPEVLLAIALGNEVICRIGAVAPGQFHRSGFHPTGIVGAFGAAFVAGKLLGLDAAGLVNAAGIVGTLASGSNECWRDGSWAQIVDPGWASQAGITAAVLAAKGFSGPAAVLEGSFGLFPSHVQDRDYKLNYARAAASLGEVWESRNIAIKPYPTGHVSIPFVDCALELHAKGARAERIRRITCHTAQWITPVVCEPAAEKKRPSTDWHCRVSLPFTVAETLFFGRLEASAYSAENRANPSLLALAQKVDYVIDPDAPRDERYKGWIEVELEDGTRLESIHFHGRDGHMSDDQLMVKLRSCLRGTAAEGKAEALHSSVWALAQGSEVAAIFAAAAGS</sequence>
<name>A0ABS1VAY4_9PROT</name>
<feature type="domain" description="MmgE/PrpD C-terminal" evidence="3">
    <location>
        <begin position="278"/>
        <end position="444"/>
    </location>
</feature>
<evidence type="ECO:0000259" key="3">
    <source>
        <dbReference type="Pfam" id="PF19305"/>
    </source>
</evidence>
<accession>A0ABS1VAY4</accession>
<dbReference type="InterPro" id="IPR042183">
    <property type="entry name" value="MmgE/PrpD_sf_1"/>
</dbReference>
<dbReference type="Pfam" id="PF19305">
    <property type="entry name" value="MmgE_PrpD_C"/>
    <property type="match status" value="1"/>
</dbReference>
<dbReference type="Pfam" id="PF03972">
    <property type="entry name" value="MmgE_PrpD_N"/>
    <property type="match status" value="1"/>
</dbReference>
<dbReference type="Gene3D" id="3.30.1330.120">
    <property type="entry name" value="2-methylcitrate dehydratase PrpD"/>
    <property type="match status" value="1"/>
</dbReference>
<reference evidence="4 5" key="1">
    <citation type="submission" date="2021-01" db="EMBL/GenBank/DDBJ databases">
        <title>Belnapia mucosa sp. nov. and Belnapia arida sp. nov., isolated from the Tabernas Desert (Almeria, Spain).</title>
        <authorList>
            <person name="Molina-Menor E."/>
            <person name="Vidal-Verdu A."/>
            <person name="Calonge A."/>
            <person name="Satari L."/>
            <person name="Pereto Magraner J."/>
            <person name="Porcar Miralles M."/>
        </authorList>
    </citation>
    <scope>NUCLEOTIDE SEQUENCE [LARGE SCALE GENOMIC DNA]</scope>
    <source>
        <strain evidence="4 5">T6</strain>
    </source>
</reference>
<organism evidence="4 5">
    <name type="scientific">Belnapia mucosa</name>
    <dbReference type="NCBI Taxonomy" id="2804532"/>
    <lineage>
        <taxon>Bacteria</taxon>
        <taxon>Pseudomonadati</taxon>
        <taxon>Pseudomonadota</taxon>
        <taxon>Alphaproteobacteria</taxon>
        <taxon>Acetobacterales</taxon>
        <taxon>Roseomonadaceae</taxon>
        <taxon>Belnapia</taxon>
    </lineage>
</organism>
<dbReference type="InterPro" id="IPR045337">
    <property type="entry name" value="MmgE_PrpD_C"/>
</dbReference>
<dbReference type="InterPro" id="IPR045336">
    <property type="entry name" value="MmgE_PrpD_N"/>
</dbReference>
<comment type="caution">
    <text evidence="4">The sequence shown here is derived from an EMBL/GenBank/DDBJ whole genome shotgun (WGS) entry which is preliminary data.</text>
</comment>
<dbReference type="SUPFAM" id="SSF103378">
    <property type="entry name" value="2-methylcitrate dehydratase PrpD"/>
    <property type="match status" value="1"/>
</dbReference>
<proteinExistence type="inferred from homology"/>
<dbReference type="RefSeq" id="WP_202828560.1">
    <property type="nucleotide sequence ID" value="NZ_JAEUXJ010000020.1"/>
</dbReference>
<dbReference type="EMBL" id="JAEUXJ010000020">
    <property type="protein sequence ID" value="MBL6458818.1"/>
    <property type="molecule type" value="Genomic_DNA"/>
</dbReference>
<dbReference type="InterPro" id="IPR036148">
    <property type="entry name" value="MmgE/PrpD_sf"/>
</dbReference>
<feature type="domain" description="MmgE/PrpD N-terminal" evidence="2">
    <location>
        <begin position="12"/>
        <end position="255"/>
    </location>
</feature>
<evidence type="ECO:0000313" key="5">
    <source>
        <dbReference type="Proteomes" id="UP000606490"/>
    </source>
</evidence>
<dbReference type="Proteomes" id="UP000606490">
    <property type="component" value="Unassembled WGS sequence"/>
</dbReference>
<comment type="similarity">
    <text evidence="1">Belongs to the PrpD family.</text>
</comment>
<dbReference type="PANTHER" id="PTHR16943:SF8">
    <property type="entry name" value="2-METHYLCITRATE DEHYDRATASE"/>
    <property type="match status" value="1"/>
</dbReference>